<sequence length="183" mass="21529">MERKRREEKGIGGEEKNWKENKRGGQPSRRGETKGKERVDERRKKEEGRKILKADVSWYWRKILRLRDSFTREAIMKAGTNGNFSIRQAYDYLISKETSFDSKKAVWCKLSTPKHRFIMWQMVHSNLLTRDNLVKKHFSIDSAYCPRKEGNNKGLLGFITFVGCVFSYHHVLNDRVNNVQAST</sequence>
<dbReference type="AlphaFoldDB" id="A0A7J6GHF2"/>
<dbReference type="InterPro" id="IPR026960">
    <property type="entry name" value="RVT-Znf"/>
</dbReference>
<proteinExistence type="predicted"/>
<reference evidence="4 5" key="1">
    <citation type="journal article" date="2020" name="bioRxiv">
        <title>Sequence and annotation of 42 cannabis genomes reveals extensive copy number variation in cannabinoid synthesis and pathogen resistance genes.</title>
        <authorList>
            <person name="Mckernan K.J."/>
            <person name="Helbert Y."/>
            <person name="Kane L.T."/>
            <person name="Ebling H."/>
            <person name="Zhang L."/>
            <person name="Liu B."/>
            <person name="Eaton Z."/>
            <person name="Mclaughlin S."/>
            <person name="Kingan S."/>
            <person name="Baybayan P."/>
            <person name="Concepcion G."/>
            <person name="Jordan M."/>
            <person name="Riva A."/>
            <person name="Barbazuk W."/>
            <person name="Harkins T."/>
        </authorList>
    </citation>
    <scope>NUCLEOTIDE SEQUENCE [LARGE SCALE GENOMIC DNA]</scope>
    <source>
        <strain evidence="5">cv. Jamaican Lion 4</strain>
        <strain evidence="4">Father</strain>
        <tissue evidence="4">Leaf</tissue>
    </source>
</reference>
<evidence type="ECO:0000313" key="4">
    <source>
        <dbReference type="EMBL" id="KAF4382268.1"/>
    </source>
</evidence>
<organism evidence="4 5">
    <name type="scientific">Cannabis sativa</name>
    <name type="common">Hemp</name>
    <name type="synonym">Marijuana</name>
    <dbReference type="NCBI Taxonomy" id="3483"/>
    <lineage>
        <taxon>Eukaryota</taxon>
        <taxon>Viridiplantae</taxon>
        <taxon>Streptophyta</taxon>
        <taxon>Embryophyta</taxon>
        <taxon>Tracheophyta</taxon>
        <taxon>Spermatophyta</taxon>
        <taxon>Magnoliopsida</taxon>
        <taxon>eudicotyledons</taxon>
        <taxon>Gunneridae</taxon>
        <taxon>Pentapetalae</taxon>
        <taxon>rosids</taxon>
        <taxon>fabids</taxon>
        <taxon>Rosales</taxon>
        <taxon>Cannabaceae</taxon>
        <taxon>Cannabis</taxon>
    </lineage>
</organism>
<evidence type="ECO:0000313" key="3">
    <source>
        <dbReference type="EMBL" id="KAF4382267.1"/>
    </source>
</evidence>
<evidence type="ECO:0000259" key="2">
    <source>
        <dbReference type="Pfam" id="PF13966"/>
    </source>
</evidence>
<dbReference type="Proteomes" id="UP000583929">
    <property type="component" value="Unassembled WGS sequence"/>
</dbReference>
<dbReference type="EMBL" id="JAATIQ010000103">
    <property type="protein sequence ID" value="KAF4382268.1"/>
    <property type="molecule type" value="Genomic_DNA"/>
</dbReference>
<dbReference type="Pfam" id="PF13966">
    <property type="entry name" value="zf-RVT"/>
    <property type="match status" value="1"/>
</dbReference>
<keyword evidence="5" id="KW-1185">Reference proteome</keyword>
<dbReference type="EMBL" id="JAATIQ010000103">
    <property type="protein sequence ID" value="KAF4382267.1"/>
    <property type="molecule type" value="Genomic_DNA"/>
</dbReference>
<evidence type="ECO:0000256" key="1">
    <source>
        <dbReference type="SAM" id="MobiDB-lite"/>
    </source>
</evidence>
<accession>A0A7J6GHF2</accession>
<comment type="caution">
    <text evidence="4">The sequence shown here is derived from an EMBL/GenBank/DDBJ whole genome shotgun (WGS) entry which is preliminary data.</text>
</comment>
<feature type="domain" description="Reverse transcriptase zinc-binding" evidence="2">
    <location>
        <begin position="84"/>
        <end position="145"/>
    </location>
</feature>
<protein>
    <recommendedName>
        <fullName evidence="2">Reverse transcriptase zinc-binding domain-containing protein</fullName>
    </recommendedName>
</protein>
<feature type="region of interest" description="Disordered" evidence="1">
    <location>
        <begin position="1"/>
        <end position="46"/>
    </location>
</feature>
<name>A0A7J6GHF2_CANSA</name>
<gene>
    <name evidence="3" type="ORF">G4B88_011596</name>
    <name evidence="4" type="ORF">G4B88_011597</name>
</gene>
<evidence type="ECO:0000313" key="5">
    <source>
        <dbReference type="Proteomes" id="UP000583929"/>
    </source>
</evidence>